<name>A0A6A4S1P0_SCOMX</name>
<dbReference type="EMBL" id="VEVO01000021">
    <property type="protein sequence ID" value="KAF0024424.1"/>
    <property type="molecule type" value="Genomic_DNA"/>
</dbReference>
<organism evidence="2 3">
    <name type="scientific">Scophthalmus maximus</name>
    <name type="common">Turbot</name>
    <name type="synonym">Psetta maxima</name>
    <dbReference type="NCBI Taxonomy" id="52904"/>
    <lineage>
        <taxon>Eukaryota</taxon>
        <taxon>Metazoa</taxon>
        <taxon>Chordata</taxon>
        <taxon>Craniata</taxon>
        <taxon>Vertebrata</taxon>
        <taxon>Euteleostomi</taxon>
        <taxon>Actinopterygii</taxon>
        <taxon>Neopterygii</taxon>
        <taxon>Teleostei</taxon>
        <taxon>Neoteleostei</taxon>
        <taxon>Acanthomorphata</taxon>
        <taxon>Carangaria</taxon>
        <taxon>Pleuronectiformes</taxon>
        <taxon>Pleuronectoidei</taxon>
        <taxon>Scophthalmidae</taxon>
        <taxon>Scophthalmus</taxon>
    </lineage>
</organism>
<proteinExistence type="predicted"/>
<feature type="compositionally biased region" description="Basic and acidic residues" evidence="1">
    <location>
        <begin position="193"/>
        <end position="207"/>
    </location>
</feature>
<sequence>MSNAKMNTTFRDGENPELMRLDMETVKCPFCHKTGGYPELIAHLQGHQRSALKYGGYNIYKCHLGCVASSHYHCSSCPRVIVKKDSFLNHFKTCCMATATRSVYLHPQPLGKTRPRKNTPTAKHGHCSYVTLQNTPKELTEKKIHEEEDEEGNDAKAKVTISINATLAVWRAAITIVARAHVLFDHNGPGDCGDHKGPGNCSDKDGSGADPDDSGACSDQDGSSGDCSDQGGSGDIPDCSGACSDQDGSSDNPDGSGACSDQDGSPSACSDQDNYSNRPCFHSAKNVVGKASNKNMLLVRHKTPQKEPQGPHSEAPHYKNSSYNGKLPPAVKVH</sequence>
<feature type="region of interest" description="Disordered" evidence="1">
    <location>
        <begin position="193"/>
        <end position="272"/>
    </location>
</feature>
<dbReference type="Proteomes" id="UP000438429">
    <property type="component" value="Unassembled WGS sequence"/>
</dbReference>
<dbReference type="AlphaFoldDB" id="A0A6A4S1P0"/>
<feature type="compositionally biased region" description="Polar residues" evidence="1">
    <location>
        <begin position="262"/>
        <end position="272"/>
    </location>
</feature>
<evidence type="ECO:0000256" key="1">
    <source>
        <dbReference type="SAM" id="MobiDB-lite"/>
    </source>
</evidence>
<gene>
    <name evidence="2" type="ORF">F2P81_023226</name>
</gene>
<accession>A0A6A4S1P0</accession>
<evidence type="ECO:0000313" key="3">
    <source>
        <dbReference type="Proteomes" id="UP000438429"/>
    </source>
</evidence>
<protein>
    <submittedName>
        <fullName evidence="2">Uncharacterized protein</fullName>
    </submittedName>
</protein>
<comment type="caution">
    <text evidence="2">The sequence shown here is derived from an EMBL/GenBank/DDBJ whole genome shotgun (WGS) entry which is preliminary data.</text>
</comment>
<evidence type="ECO:0000313" key="2">
    <source>
        <dbReference type="EMBL" id="KAF0024424.1"/>
    </source>
</evidence>
<feature type="region of interest" description="Disordered" evidence="1">
    <location>
        <begin position="292"/>
        <end position="334"/>
    </location>
</feature>
<feature type="compositionally biased region" description="Low complexity" evidence="1">
    <location>
        <begin position="214"/>
        <end position="230"/>
    </location>
</feature>
<feature type="region of interest" description="Disordered" evidence="1">
    <location>
        <begin position="107"/>
        <end position="126"/>
    </location>
</feature>
<reference evidence="2 3" key="1">
    <citation type="submission" date="2019-06" db="EMBL/GenBank/DDBJ databases">
        <title>Draft genomes of female and male turbot (Scophthalmus maximus).</title>
        <authorList>
            <person name="Xu H."/>
            <person name="Xu X.-W."/>
            <person name="Shao C."/>
            <person name="Chen S."/>
        </authorList>
    </citation>
    <scope>NUCLEOTIDE SEQUENCE [LARGE SCALE GENOMIC DNA]</scope>
    <source>
        <strain evidence="2">Ysfricsl-2016a</strain>
        <tissue evidence="2">Blood</tissue>
    </source>
</reference>